<keyword evidence="2" id="KW-1185">Reference proteome</keyword>
<dbReference type="Proteomes" id="UP000077519">
    <property type="component" value="Unassembled WGS sequence"/>
</dbReference>
<dbReference type="AlphaFoldDB" id="A0A177YE62"/>
<dbReference type="EMBL" id="LVHI01000015">
    <property type="protein sequence ID" value="OAK53824.1"/>
    <property type="molecule type" value="Genomic_DNA"/>
</dbReference>
<evidence type="ECO:0000313" key="2">
    <source>
        <dbReference type="Proteomes" id="UP000077519"/>
    </source>
</evidence>
<proteinExistence type="predicted"/>
<protein>
    <submittedName>
        <fullName evidence="1">Uncharacterized protein</fullName>
    </submittedName>
</protein>
<gene>
    <name evidence="1" type="ORF">A3K89_22160</name>
</gene>
<accession>A0A177YE62</accession>
<comment type="caution">
    <text evidence="1">The sequence shown here is derived from an EMBL/GenBank/DDBJ whole genome shotgun (WGS) entry which is preliminary data.</text>
</comment>
<evidence type="ECO:0000313" key="1">
    <source>
        <dbReference type="EMBL" id="OAK53824.1"/>
    </source>
</evidence>
<name>A0A177YE62_9NOCA</name>
<sequence>MKLVSLDSQFDGTIVEILEYRPASAGRVEVIAIIDAPGAWCSGIYPVVVDVSKTRLLLSVQSFTRPASRGW</sequence>
<organism evidence="1 2">
    <name type="scientific">Rhodococcoides kyotonense</name>
    <dbReference type="NCBI Taxonomy" id="398843"/>
    <lineage>
        <taxon>Bacteria</taxon>
        <taxon>Bacillati</taxon>
        <taxon>Actinomycetota</taxon>
        <taxon>Actinomycetes</taxon>
        <taxon>Mycobacteriales</taxon>
        <taxon>Nocardiaceae</taxon>
        <taxon>Rhodococcoides</taxon>
    </lineage>
</organism>
<dbReference type="RefSeq" id="WP_068426852.1">
    <property type="nucleotide sequence ID" value="NZ_LVHI01000015.1"/>
</dbReference>
<reference evidence="1 2" key="1">
    <citation type="submission" date="2016-03" db="EMBL/GenBank/DDBJ databases">
        <title>Genome sequence of Rhodococcus kyotonensis KB10.</title>
        <authorList>
            <person name="Jeong H."/>
            <person name="Hong C.E."/>
            <person name="Jo S.H."/>
            <person name="Park J.M."/>
        </authorList>
    </citation>
    <scope>NUCLEOTIDE SEQUENCE [LARGE SCALE GENOMIC DNA]</scope>
    <source>
        <strain evidence="1 2">KB10</strain>
    </source>
</reference>